<dbReference type="Gene3D" id="3.40.1260.20">
    <property type="entry name" value="Ribonuclease E, catalytic domain"/>
    <property type="match status" value="1"/>
</dbReference>
<dbReference type="GO" id="GO:0016787">
    <property type="term" value="F:hydrolase activity"/>
    <property type="evidence" value="ECO:0007669"/>
    <property type="project" value="UniProtKB-KW"/>
</dbReference>
<gene>
    <name evidence="1" type="primary">rng</name>
    <name evidence="1" type="ORF">ABVT43_06390</name>
</gene>
<keyword evidence="2" id="KW-1185">Reference proteome</keyword>
<dbReference type="EC" id="3.1.26.-" evidence="1"/>
<dbReference type="InterPro" id="IPR003029">
    <property type="entry name" value="S1_domain"/>
</dbReference>
<dbReference type="Gene3D" id="2.40.50.140">
    <property type="entry name" value="Nucleic acid-binding proteins"/>
    <property type="match status" value="1"/>
</dbReference>
<organism evidence="1 2">
    <name type="scientific">Aliikangiella maris</name>
    <dbReference type="NCBI Taxonomy" id="3162458"/>
    <lineage>
        <taxon>Bacteria</taxon>
        <taxon>Pseudomonadati</taxon>
        <taxon>Pseudomonadota</taxon>
        <taxon>Gammaproteobacteria</taxon>
        <taxon>Oceanospirillales</taxon>
        <taxon>Pleioneaceae</taxon>
        <taxon>Aliikangiella</taxon>
    </lineage>
</organism>
<sequence length="497" mass="56305">MKEEILVNVTPQESRAAVIENGMLQEIYIERSASRGLVGNIYRGKVIRVLPGMQAAFINIGRERSAFLHAAEILPISETEMIENENITTPDINELLHDGQNITVQVIKDEIGTKGARLTTHLTIPSRFLVMMPDNPHIGVSQRIEDEDERIRLKEALSSPNGQEKNGSKEKEMPGYIVRTAAEGADVSELKRDADFLDRLWQTIKSKIRAAKAPCLVHEDLDLPLRLIRDLAPTGVEKIRVDSVTVHQRLLSFVKEFIPNLKSSVEFYTGERPLFDVFNVEDEIEKALHRKVQLKSGGYLIIEQTEAMITIDVNTGGFVGYRNLEDTIFKTNLEAASALARQLRLRNLGGIVIIDFIDMKDDEHKRQVLRTLEKALERDHAKTHISEVSSLGLVQMTRKRSTESLEHLLCESCPTCGSKGSVKTAQTICYEIFRELYRSARAYEAQKYLVLASQEVVDRMLDEEAPYLAELEAMIGKPIRFQAERLYTQEQFDVVLM</sequence>
<dbReference type="EMBL" id="JBEVCJ010000005">
    <property type="protein sequence ID" value="MET1254745.1"/>
    <property type="molecule type" value="Genomic_DNA"/>
</dbReference>
<dbReference type="SMART" id="SM00316">
    <property type="entry name" value="S1"/>
    <property type="match status" value="1"/>
</dbReference>
<name>A0ABV2BS19_9GAMM</name>
<evidence type="ECO:0000313" key="2">
    <source>
        <dbReference type="Proteomes" id="UP001548189"/>
    </source>
</evidence>
<dbReference type="NCBIfam" id="NF008689">
    <property type="entry name" value="PRK11712.1"/>
    <property type="match status" value="1"/>
</dbReference>
<dbReference type="CDD" id="cd04453">
    <property type="entry name" value="S1_RNase_E"/>
    <property type="match status" value="1"/>
</dbReference>
<dbReference type="PANTHER" id="PTHR30001">
    <property type="entry name" value="RIBONUCLEASE"/>
    <property type="match status" value="1"/>
</dbReference>
<evidence type="ECO:0000313" key="1">
    <source>
        <dbReference type="EMBL" id="MET1254745.1"/>
    </source>
</evidence>
<dbReference type="InterPro" id="IPR019307">
    <property type="entry name" value="RNA-bd_AU-1/RNase_E/G"/>
</dbReference>
<dbReference type="InterPro" id="IPR012340">
    <property type="entry name" value="NA-bd_OB-fold"/>
</dbReference>
<dbReference type="PANTHER" id="PTHR30001:SF0">
    <property type="entry name" value="RIBONUCLEASE G"/>
    <property type="match status" value="1"/>
</dbReference>
<reference evidence="1 2" key="1">
    <citation type="submission" date="2024-06" db="EMBL/GenBank/DDBJ databases">
        <authorList>
            <person name="Li F."/>
        </authorList>
    </citation>
    <scope>NUCLEOTIDE SEQUENCE [LARGE SCALE GENOMIC DNA]</scope>
    <source>
        <strain evidence="1 2">GXAS 311</strain>
    </source>
</reference>
<keyword evidence="1" id="KW-0378">Hydrolase</keyword>
<dbReference type="PROSITE" id="PS50126">
    <property type="entry name" value="S1"/>
    <property type="match status" value="1"/>
</dbReference>
<dbReference type="NCBIfam" id="TIGR00757">
    <property type="entry name" value="RNaseEG"/>
    <property type="match status" value="1"/>
</dbReference>
<proteinExistence type="predicted"/>
<dbReference type="Proteomes" id="UP001548189">
    <property type="component" value="Unassembled WGS sequence"/>
</dbReference>
<dbReference type="SUPFAM" id="SSF50249">
    <property type="entry name" value="Nucleic acid-binding proteins"/>
    <property type="match status" value="1"/>
</dbReference>
<accession>A0ABV2BS19</accession>
<dbReference type="Pfam" id="PF10150">
    <property type="entry name" value="RNase_E_G"/>
    <property type="match status" value="1"/>
</dbReference>
<dbReference type="InterPro" id="IPR004659">
    <property type="entry name" value="RNase_E/G"/>
</dbReference>
<comment type="caution">
    <text evidence="1">The sequence shown here is derived from an EMBL/GenBank/DDBJ whole genome shotgun (WGS) entry which is preliminary data.</text>
</comment>
<protein>
    <submittedName>
        <fullName evidence="1">Ribonuclease G</fullName>
        <ecNumber evidence="1">3.1.26.-</ecNumber>
    </submittedName>
</protein>